<accession>A0A0C2WED6</accession>
<dbReference type="STRING" id="946122.A0A0C2WED6"/>
<evidence type="ECO:0000256" key="1">
    <source>
        <dbReference type="SAM" id="MobiDB-lite"/>
    </source>
</evidence>
<dbReference type="HOGENOM" id="CLU_078256_0_0_1"/>
<organism evidence="2 3">
    <name type="scientific">Amanita muscaria (strain Koide BX008)</name>
    <dbReference type="NCBI Taxonomy" id="946122"/>
    <lineage>
        <taxon>Eukaryota</taxon>
        <taxon>Fungi</taxon>
        <taxon>Dikarya</taxon>
        <taxon>Basidiomycota</taxon>
        <taxon>Agaricomycotina</taxon>
        <taxon>Agaricomycetes</taxon>
        <taxon>Agaricomycetidae</taxon>
        <taxon>Agaricales</taxon>
        <taxon>Pluteineae</taxon>
        <taxon>Amanitaceae</taxon>
        <taxon>Amanita</taxon>
    </lineage>
</organism>
<feature type="compositionally biased region" description="Polar residues" evidence="1">
    <location>
        <begin position="181"/>
        <end position="195"/>
    </location>
</feature>
<sequence>MSGKTLSTSTLSLRFMRNAQRAKQLKEVELEKAAVHDDAQWDVGQEVREAWGLVSEQDPFQTVTHETSYLPFLFSDTSDAVTESNPASKIPKGRRTFNFGAPEDSIEDKEPEPLPQTQQQSEPPLSKDKKRRSRLHPNPVPIQSVSEKLIEGLPVLKKSKPARDAIFDNSGVGTDLRAPSSAKSKTAVSETSTSLGFLKPSGVDAPPEKSRIKRSDLTDGAREKKPKRSREGEGMDTSEPKEKKRPKQK</sequence>
<evidence type="ECO:0000313" key="2">
    <source>
        <dbReference type="EMBL" id="KIL59752.1"/>
    </source>
</evidence>
<keyword evidence="3" id="KW-1185">Reference proteome</keyword>
<dbReference type="AlphaFoldDB" id="A0A0C2WED6"/>
<feature type="compositionally biased region" description="Basic and acidic residues" evidence="1">
    <location>
        <begin position="206"/>
        <end position="242"/>
    </location>
</feature>
<reference evidence="2 3" key="1">
    <citation type="submission" date="2014-04" db="EMBL/GenBank/DDBJ databases">
        <title>Evolutionary Origins and Diversification of the Mycorrhizal Mutualists.</title>
        <authorList>
            <consortium name="DOE Joint Genome Institute"/>
            <consortium name="Mycorrhizal Genomics Consortium"/>
            <person name="Kohler A."/>
            <person name="Kuo A."/>
            <person name="Nagy L.G."/>
            <person name="Floudas D."/>
            <person name="Copeland A."/>
            <person name="Barry K.W."/>
            <person name="Cichocki N."/>
            <person name="Veneault-Fourrey C."/>
            <person name="LaButti K."/>
            <person name="Lindquist E.A."/>
            <person name="Lipzen A."/>
            <person name="Lundell T."/>
            <person name="Morin E."/>
            <person name="Murat C."/>
            <person name="Riley R."/>
            <person name="Ohm R."/>
            <person name="Sun H."/>
            <person name="Tunlid A."/>
            <person name="Henrissat B."/>
            <person name="Grigoriev I.V."/>
            <person name="Hibbett D.S."/>
            <person name="Martin F."/>
        </authorList>
    </citation>
    <scope>NUCLEOTIDE SEQUENCE [LARGE SCALE GENOMIC DNA]</scope>
    <source>
        <strain evidence="2 3">Koide BX008</strain>
    </source>
</reference>
<protein>
    <submittedName>
        <fullName evidence="2">Uncharacterized protein</fullName>
    </submittedName>
</protein>
<feature type="non-terminal residue" evidence="2">
    <location>
        <position position="249"/>
    </location>
</feature>
<name>A0A0C2WED6_AMAMK</name>
<proteinExistence type="predicted"/>
<evidence type="ECO:0000313" key="3">
    <source>
        <dbReference type="Proteomes" id="UP000054549"/>
    </source>
</evidence>
<dbReference type="OrthoDB" id="3251271at2759"/>
<dbReference type="EMBL" id="KN818310">
    <property type="protein sequence ID" value="KIL59752.1"/>
    <property type="molecule type" value="Genomic_DNA"/>
</dbReference>
<gene>
    <name evidence="2" type="ORF">M378DRAFT_36994</name>
</gene>
<dbReference type="Proteomes" id="UP000054549">
    <property type="component" value="Unassembled WGS sequence"/>
</dbReference>
<feature type="region of interest" description="Disordered" evidence="1">
    <location>
        <begin position="79"/>
        <end position="249"/>
    </location>
</feature>
<dbReference type="InParanoid" id="A0A0C2WED6"/>